<dbReference type="GO" id="GO:0003723">
    <property type="term" value="F:RNA binding"/>
    <property type="evidence" value="ECO:0007669"/>
    <property type="project" value="InterPro"/>
</dbReference>
<reference evidence="2 3" key="1">
    <citation type="submission" date="2018-06" db="EMBL/GenBank/DDBJ databases">
        <title>Genomic Encyclopedia of Archaeal and Bacterial Type Strains, Phase II (KMG-II): from individual species to whole genera.</title>
        <authorList>
            <person name="Goeker M."/>
        </authorList>
    </citation>
    <scope>NUCLEOTIDE SEQUENCE [LARGE SCALE GENOMIC DNA]</scope>
    <source>
        <strain evidence="2 3">DSM 6779</strain>
    </source>
</reference>
<gene>
    <name evidence="2" type="ORF">LX69_01340</name>
</gene>
<keyword evidence="3" id="KW-1185">Reference proteome</keyword>
<dbReference type="Gene3D" id="3.50.40.10">
    <property type="entry name" value="Phenylalanyl-trna Synthetase, Chain B, domain 3"/>
    <property type="match status" value="1"/>
</dbReference>
<dbReference type="RefSeq" id="WP_111445037.1">
    <property type="nucleotide sequence ID" value="NZ_QKZK01000008.1"/>
</dbReference>
<protein>
    <submittedName>
        <fullName evidence="2">DNA/RNA-binding domain of Phe-tRNA-synthetase-like protein</fullName>
    </submittedName>
</protein>
<dbReference type="EMBL" id="QKZK01000008">
    <property type="protein sequence ID" value="PZX17927.1"/>
    <property type="molecule type" value="Genomic_DNA"/>
</dbReference>
<dbReference type="PANTHER" id="PTHR39209:SF2">
    <property type="entry name" value="CYTOPLASMIC PROTEIN"/>
    <property type="match status" value="1"/>
</dbReference>
<dbReference type="GO" id="GO:0004826">
    <property type="term" value="F:phenylalanine-tRNA ligase activity"/>
    <property type="evidence" value="ECO:0007669"/>
    <property type="project" value="InterPro"/>
</dbReference>
<organism evidence="2 3">
    <name type="scientific">Breznakibacter xylanolyticus</name>
    <dbReference type="NCBI Taxonomy" id="990"/>
    <lineage>
        <taxon>Bacteria</taxon>
        <taxon>Pseudomonadati</taxon>
        <taxon>Bacteroidota</taxon>
        <taxon>Bacteroidia</taxon>
        <taxon>Marinilabiliales</taxon>
        <taxon>Marinilabiliaceae</taxon>
        <taxon>Breznakibacter</taxon>
    </lineage>
</organism>
<comment type="caution">
    <text evidence="2">The sequence shown here is derived from an EMBL/GenBank/DDBJ whole genome shotgun (WGS) entry which is preliminary data.</text>
</comment>
<dbReference type="PANTHER" id="PTHR39209">
    <property type="match status" value="1"/>
</dbReference>
<name>A0A2W7NID1_9BACT</name>
<dbReference type="AlphaFoldDB" id="A0A2W7NID1"/>
<dbReference type="InterPro" id="IPR005146">
    <property type="entry name" value="B3/B4_tRNA-bd"/>
</dbReference>
<dbReference type="SUPFAM" id="SSF56037">
    <property type="entry name" value="PheT/TilS domain"/>
    <property type="match status" value="1"/>
</dbReference>
<dbReference type="InterPro" id="IPR020825">
    <property type="entry name" value="Phe-tRNA_synthase-like_B3/B4"/>
</dbReference>
<evidence type="ECO:0000313" key="3">
    <source>
        <dbReference type="Proteomes" id="UP000249239"/>
    </source>
</evidence>
<dbReference type="Pfam" id="PF03483">
    <property type="entry name" value="B3_4"/>
    <property type="match status" value="1"/>
</dbReference>
<proteinExistence type="predicted"/>
<evidence type="ECO:0000259" key="1">
    <source>
        <dbReference type="SMART" id="SM00873"/>
    </source>
</evidence>
<feature type="domain" description="B3/B4 tRNA-binding" evidence="1">
    <location>
        <begin position="62"/>
        <end position="209"/>
    </location>
</feature>
<sequence length="226" mass="24575">MQISIEPAIRVKLPHLLLSGFACRVNVAPSSSELKSEIDRQLSLLAETHTPESIREMAPVKATKDTYRALGKDPNRYRPSAEALLRRVANGRALYDICNVVDILNLISATTGFSIGGYDVDNIMGAITLGVGEPEEPYVGIGRGDLNIESLPVFRDSLSAFGSPTSDSVRTMVSPRTTRFLMVFVAFEASGDLEQAVVRARQLLMQYAGADDFECFTVSSSSPVNE</sequence>
<evidence type="ECO:0000313" key="2">
    <source>
        <dbReference type="EMBL" id="PZX17927.1"/>
    </source>
</evidence>
<accession>A0A2W7NID1</accession>
<dbReference type="Proteomes" id="UP000249239">
    <property type="component" value="Unassembled WGS sequence"/>
</dbReference>
<dbReference type="OrthoDB" id="9789812at2"/>
<dbReference type="SMART" id="SM00873">
    <property type="entry name" value="B3_4"/>
    <property type="match status" value="1"/>
</dbReference>